<dbReference type="SUPFAM" id="SSF69318">
    <property type="entry name" value="Integrin alpha N-terminal domain"/>
    <property type="match status" value="2"/>
</dbReference>
<dbReference type="InterPro" id="IPR011992">
    <property type="entry name" value="EF-hand-dom_pair"/>
</dbReference>
<dbReference type="GO" id="GO:0005509">
    <property type="term" value="F:calcium ion binding"/>
    <property type="evidence" value="ECO:0007669"/>
    <property type="project" value="InterPro"/>
</dbReference>
<dbReference type="InterPro" id="IPR013517">
    <property type="entry name" value="FG-GAP"/>
</dbReference>
<evidence type="ECO:0000256" key="1">
    <source>
        <dbReference type="ARBA" id="ARBA00004167"/>
    </source>
</evidence>
<dbReference type="OrthoDB" id="200924at2759"/>
<dbReference type="InterPro" id="IPR045232">
    <property type="entry name" value="FAM234"/>
</dbReference>
<evidence type="ECO:0000256" key="7">
    <source>
        <dbReference type="SAM" id="Phobius"/>
    </source>
</evidence>
<dbReference type="Proteomes" id="UP000011087">
    <property type="component" value="Unassembled WGS sequence"/>
</dbReference>
<reference evidence="9 11" key="1">
    <citation type="journal article" date="2012" name="Nature">
        <title>Algal genomes reveal evolutionary mosaicism and the fate of nucleomorphs.</title>
        <authorList>
            <consortium name="DOE Joint Genome Institute"/>
            <person name="Curtis B.A."/>
            <person name="Tanifuji G."/>
            <person name="Burki F."/>
            <person name="Gruber A."/>
            <person name="Irimia M."/>
            <person name="Maruyama S."/>
            <person name="Arias M.C."/>
            <person name="Ball S.G."/>
            <person name="Gile G.H."/>
            <person name="Hirakawa Y."/>
            <person name="Hopkins J.F."/>
            <person name="Kuo A."/>
            <person name="Rensing S.A."/>
            <person name="Schmutz J."/>
            <person name="Symeonidi A."/>
            <person name="Elias M."/>
            <person name="Eveleigh R.J."/>
            <person name="Herman E.K."/>
            <person name="Klute M.J."/>
            <person name="Nakayama T."/>
            <person name="Obornik M."/>
            <person name="Reyes-Prieto A."/>
            <person name="Armbrust E.V."/>
            <person name="Aves S.J."/>
            <person name="Beiko R.G."/>
            <person name="Coutinho P."/>
            <person name="Dacks J.B."/>
            <person name="Durnford D.G."/>
            <person name="Fast N.M."/>
            <person name="Green B.R."/>
            <person name="Grisdale C.J."/>
            <person name="Hempel F."/>
            <person name="Henrissat B."/>
            <person name="Hoppner M.P."/>
            <person name="Ishida K."/>
            <person name="Kim E."/>
            <person name="Koreny L."/>
            <person name="Kroth P.G."/>
            <person name="Liu Y."/>
            <person name="Malik S.B."/>
            <person name="Maier U.G."/>
            <person name="McRose D."/>
            <person name="Mock T."/>
            <person name="Neilson J.A."/>
            <person name="Onodera N.T."/>
            <person name="Poole A.M."/>
            <person name="Pritham E.J."/>
            <person name="Richards T.A."/>
            <person name="Rocap G."/>
            <person name="Roy S.W."/>
            <person name="Sarai C."/>
            <person name="Schaack S."/>
            <person name="Shirato S."/>
            <person name="Slamovits C.H."/>
            <person name="Spencer D.F."/>
            <person name="Suzuki S."/>
            <person name="Worden A.Z."/>
            <person name="Zauner S."/>
            <person name="Barry K."/>
            <person name="Bell C."/>
            <person name="Bharti A.K."/>
            <person name="Crow J.A."/>
            <person name="Grimwood J."/>
            <person name="Kramer R."/>
            <person name="Lindquist E."/>
            <person name="Lucas S."/>
            <person name="Salamov A."/>
            <person name="McFadden G.I."/>
            <person name="Lane C.E."/>
            <person name="Keeling P.J."/>
            <person name="Gray M.W."/>
            <person name="Grigoriev I.V."/>
            <person name="Archibald J.M."/>
        </authorList>
    </citation>
    <scope>NUCLEOTIDE SEQUENCE</scope>
    <source>
        <strain evidence="9 11">CCMP2712</strain>
    </source>
</reference>
<dbReference type="HOGENOM" id="CLU_007690_0_0_1"/>
<dbReference type="PaxDb" id="55529-EKX32657"/>
<dbReference type="PROSITE" id="PS00018">
    <property type="entry name" value="EF_HAND_1"/>
    <property type="match status" value="2"/>
</dbReference>
<keyword evidence="6 7" id="KW-0472">Membrane</keyword>
<dbReference type="PANTHER" id="PTHR21419">
    <property type="match status" value="1"/>
</dbReference>
<protein>
    <recommendedName>
        <fullName evidence="8">EF-hand domain-containing protein</fullName>
    </recommendedName>
</protein>
<evidence type="ECO:0000256" key="6">
    <source>
        <dbReference type="ARBA" id="ARBA00023136"/>
    </source>
</evidence>
<dbReference type="RefSeq" id="XP_005819637.1">
    <property type="nucleotide sequence ID" value="XM_005819580.1"/>
</dbReference>
<dbReference type="InterPro" id="IPR018247">
    <property type="entry name" value="EF_Hand_1_Ca_BS"/>
</dbReference>
<organism evidence="9">
    <name type="scientific">Guillardia theta (strain CCMP2712)</name>
    <name type="common">Cryptophyte</name>
    <dbReference type="NCBI Taxonomy" id="905079"/>
    <lineage>
        <taxon>Eukaryota</taxon>
        <taxon>Cryptophyceae</taxon>
        <taxon>Pyrenomonadales</taxon>
        <taxon>Geminigeraceae</taxon>
        <taxon>Guillardia</taxon>
    </lineage>
</organism>
<keyword evidence="4" id="KW-0106">Calcium</keyword>
<dbReference type="GeneID" id="17289377"/>
<keyword evidence="11" id="KW-1185">Reference proteome</keyword>
<feature type="domain" description="EF-hand" evidence="8">
    <location>
        <begin position="289"/>
        <end position="317"/>
    </location>
</feature>
<accession>L1I970</accession>
<evidence type="ECO:0000256" key="4">
    <source>
        <dbReference type="ARBA" id="ARBA00022837"/>
    </source>
</evidence>
<evidence type="ECO:0000259" key="8">
    <source>
        <dbReference type="PROSITE" id="PS50222"/>
    </source>
</evidence>
<dbReference type="OMA" id="WVEIDIV"/>
<proteinExistence type="predicted"/>
<dbReference type="Pfam" id="PF13202">
    <property type="entry name" value="EF-hand_5"/>
    <property type="match status" value="2"/>
</dbReference>
<feature type="domain" description="EF-hand" evidence="8">
    <location>
        <begin position="386"/>
        <end position="421"/>
    </location>
</feature>
<evidence type="ECO:0000313" key="11">
    <source>
        <dbReference type="Proteomes" id="UP000011087"/>
    </source>
</evidence>
<dbReference type="EnsemblProtists" id="EKX32657">
    <property type="protein sequence ID" value="EKX32657"/>
    <property type="gene ID" value="GUITHDRAFT_166656"/>
</dbReference>
<dbReference type="AlphaFoldDB" id="L1I970"/>
<evidence type="ECO:0000256" key="2">
    <source>
        <dbReference type="ARBA" id="ARBA00022692"/>
    </source>
</evidence>
<dbReference type="PROSITE" id="PS50222">
    <property type="entry name" value="EF_HAND_2"/>
    <property type="match status" value="3"/>
</dbReference>
<dbReference type="InterPro" id="IPR056376">
    <property type="entry name" value="DEX1_C"/>
</dbReference>
<keyword evidence="3" id="KW-0732">Signal</keyword>
<dbReference type="Gene3D" id="2.130.10.10">
    <property type="entry name" value="YVTN repeat-like/Quinoprotein amine dehydrogenase"/>
    <property type="match status" value="1"/>
</dbReference>
<dbReference type="SMART" id="SM00054">
    <property type="entry name" value="EFh"/>
    <property type="match status" value="3"/>
</dbReference>
<dbReference type="eggNOG" id="ENOG502QRZ6">
    <property type="taxonomic scope" value="Eukaryota"/>
</dbReference>
<feature type="domain" description="EF-hand" evidence="8">
    <location>
        <begin position="350"/>
        <end position="385"/>
    </location>
</feature>
<comment type="subcellular location">
    <subcellularLocation>
        <location evidence="1">Membrane</location>
        <topology evidence="1">Single-pass membrane protein</topology>
    </subcellularLocation>
</comment>
<keyword evidence="2 7" id="KW-0812">Transmembrane</keyword>
<name>L1I970_GUITC</name>
<reference evidence="11" key="2">
    <citation type="submission" date="2012-11" db="EMBL/GenBank/DDBJ databases">
        <authorList>
            <person name="Kuo A."/>
            <person name="Curtis B.A."/>
            <person name="Tanifuji G."/>
            <person name="Burki F."/>
            <person name="Gruber A."/>
            <person name="Irimia M."/>
            <person name="Maruyama S."/>
            <person name="Arias M.C."/>
            <person name="Ball S.G."/>
            <person name="Gile G.H."/>
            <person name="Hirakawa Y."/>
            <person name="Hopkins J.F."/>
            <person name="Rensing S.A."/>
            <person name="Schmutz J."/>
            <person name="Symeonidi A."/>
            <person name="Elias M."/>
            <person name="Eveleigh R.J."/>
            <person name="Herman E.K."/>
            <person name="Klute M.J."/>
            <person name="Nakayama T."/>
            <person name="Obornik M."/>
            <person name="Reyes-Prieto A."/>
            <person name="Armbrust E.V."/>
            <person name="Aves S.J."/>
            <person name="Beiko R.G."/>
            <person name="Coutinho P."/>
            <person name="Dacks J.B."/>
            <person name="Durnford D.G."/>
            <person name="Fast N.M."/>
            <person name="Green B.R."/>
            <person name="Grisdale C."/>
            <person name="Hempe F."/>
            <person name="Henrissat B."/>
            <person name="Hoppner M.P."/>
            <person name="Ishida K.-I."/>
            <person name="Kim E."/>
            <person name="Koreny L."/>
            <person name="Kroth P.G."/>
            <person name="Liu Y."/>
            <person name="Malik S.-B."/>
            <person name="Maier U.G."/>
            <person name="McRose D."/>
            <person name="Mock T."/>
            <person name="Neilson J.A."/>
            <person name="Onodera N.T."/>
            <person name="Poole A.M."/>
            <person name="Pritham E.J."/>
            <person name="Richards T.A."/>
            <person name="Rocap G."/>
            <person name="Roy S.W."/>
            <person name="Sarai C."/>
            <person name="Schaack S."/>
            <person name="Shirato S."/>
            <person name="Slamovits C.H."/>
            <person name="Spencer D.F."/>
            <person name="Suzuki S."/>
            <person name="Worden A.Z."/>
            <person name="Zauner S."/>
            <person name="Barry K."/>
            <person name="Bell C."/>
            <person name="Bharti A.K."/>
            <person name="Crow J.A."/>
            <person name="Grimwood J."/>
            <person name="Kramer R."/>
            <person name="Lindquist E."/>
            <person name="Lucas S."/>
            <person name="Salamov A."/>
            <person name="McFadden G.I."/>
            <person name="Lane C.E."/>
            <person name="Keeling P.J."/>
            <person name="Gray M.W."/>
            <person name="Grigoriev I.V."/>
            <person name="Archibald J.M."/>
        </authorList>
    </citation>
    <scope>NUCLEOTIDE SEQUENCE</scope>
    <source>
        <strain evidence="11">CCMP2712</strain>
    </source>
</reference>
<sequence length="1207" mass="136391">MEELGMRKTVTLISFIAFICTCKVKPSDLMKSESQLEPSDTAVVMSQVSMQRLLLAMFFTSATVVAQHSKPIPDNSHLTPNKFKQRDIQGIENFIFGMDASNFAPNSSCPQTIIQQWAMEIESSSYVTPTIFDVASDGVKDIVIPTFVRHIEVINGPHGHRSPGFPFTFPNSAFYASALIYDINKDGEPDIGVTTFNGELIWLTENGIPIFGWSIKIPHLRIKKKWYEGLKPDPQDMEHNGLTQFEREAMNQHVGDPFAPGKLPRHYQDMFDTRDAGWGDYGPHFLANEFVKKADKNGDGVLSKAEFVKHAMSEHPNFQRSDAETLYDIADKDQDDQLAVKELTMYMDEFDRNEAEDIFYQTDKDFNGTVTREEFSEHVKKNKPDVEEAELNERYEAIDENKDGNLDMTEIKSQWSHFDKELAHVKKLKSKKTKEMNRASILDKAKGALMKAKGLDNSTSLLDNGKLSEILGKIKKSGVRTLGDLKRLDEHRFNELPLTAAEKTELRDFMSKRKIKLLSTSRRLLQEEEAHSDEDPSDDTMLSMDDIEVPEHAEDMIDGTELPPQEEIPGEIESEPAEVMPKDGEELVDGEHYPDYPDYHDHGYGREHMGEDYDYYENYYNYRNMGNDHSKETEEEMTSRIAREKRDKRVQAWRDEPLSAPKDSQWNYIKGFFSPDEQENNQAVSTWGGRDMKQMILGHDEIFTRTLAVDRHIFNGALRSNRSAAIPGDRPKEEGYVFVDAHVLCTPIIADLDRDGHDEIIFAVSYYFDKEQYSDPSAYEDLDVDVNTKKYVAGGVVVYDALTRKLKWNIHLDLTTDETAYRAYIYSSPTVADLDADGKLEIILGTSLGFVYVIEHDGRVKDNFPVTMAEIQGQVAVADVNDDGQLEIIATDTRHNVAVFNSKGKEVWETHISGFSTQGPVVGDVNGDGLVDIVLATTSGHIWALQGSSGRTLENFPVKTGGPIMSLPLLLQMKGGKGRAGLPVRHIIVPSHDGFLYIVNGATGCSFKVDVGENSYSMVLADDITGNGKMDLLVTTMNGNVICLGTDVDYHPMKAWTSKEQGNNNVELRDGRQGIFILDRFRHFHDHNGPSMTFGFEIVDKRPVKGLGASGGEYHVRISLGGSTKLFEKTYTHPGRYLEEIPCPDRRQFTSVFVEMTNEYGQHFEDRVSMSFNMHFYRALKWLLMVPFTLMSLGIVFIKEVNTVLPV</sequence>
<reference evidence="10" key="3">
    <citation type="submission" date="2016-03" db="UniProtKB">
        <authorList>
            <consortium name="EnsemblProtists"/>
        </authorList>
    </citation>
    <scope>IDENTIFICATION</scope>
</reference>
<evidence type="ECO:0000256" key="5">
    <source>
        <dbReference type="ARBA" id="ARBA00022989"/>
    </source>
</evidence>
<dbReference type="InterPro" id="IPR002048">
    <property type="entry name" value="EF_hand_dom"/>
</dbReference>
<evidence type="ECO:0000313" key="10">
    <source>
        <dbReference type="EnsemblProtists" id="EKX32657"/>
    </source>
</evidence>
<dbReference type="PANTHER" id="PTHR21419:SF23">
    <property type="entry name" value="PROTEIN DEFECTIVE IN EXINE FORMATION 1"/>
    <property type="match status" value="1"/>
</dbReference>
<dbReference type="STRING" id="905079.L1I970"/>
<dbReference type="InterPro" id="IPR015943">
    <property type="entry name" value="WD40/YVTN_repeat-like_dom_sf"/>
</dbReference>
<feature type="transmembrane region" description="Helical" evidence="7">
    <location>
        <begin position="1179"/>
        <end position="1198"/>
    </location>
</feature>
<evidence type="ECO:0000256" key="3">
    <source>
        <dbReference type="ARBA" id="ARBA00022729"/>
    </source>
</evidence>
<dbReference type="Pfam" id="PF13517">
    <property type="entry name" value="FG-GAP_3"/>
    <property type="match status" value="1"/>
</dbReference>
<gene>
    <name evidence="9" type="ORF">GUITHDRAFT_166656</name>
</gene>
<dbReference type="Pfam" id="PF23722">
    <property type="entry name" value="Beta-sand_DEX1"/>
    <property type="match status" value="1"/>
</dbReference>
<evidence type="ECO:0000313" key="9">
    <source>
        <dbReference type="EMBL" id="EKX32657.1"/>
    </source>
</evidence>
<keyword evidence="5 7" id="KW-1133">Transmembrane helix</keyword>
<dbReference type="GO" id="GO:0016020">
    <property type="term" value="C:membrane"/>
    <property type="evidence" value="ECO:0007669"/>
    <property type="project" value="UniProtKB-SubCell"/>
</dbReference>
<dbReference type="KEGG" id="gtt:GUITHDRAFT_166656"/>
<dbReference type="SUPFAM" id="SSF47473">
    <property type="entry name" value="EF-hand"/>
    <property type="match status" value="1"/>
</dbReference>
<dbReference type="Gene3D" id="1.10.238.10">
    <property type="entry name" value="EF-hand"/>
    <property type="match status" value="2"/>
</dbReference>
<dbReference type="InterPro" id="IPR028994">
    <property type="entry name" value="Integrin_alpha_N"/>
</dbReference>
<dbReference type="EMBL" id="JH993178">
    <property type="protein sequence ID" value="EKX32657.1"/>
    <property type="molecule type" value="Genomic_DNA"/>
</dbReference>